<evidence type="ECO:0000259" key="2">
    <source>
        <dbReference type="PROSITE" id="PS51704"/>
    </source>
</evidence>
<feature type="region of interest" description="Disordered" evidence="1">
    <location>
        <begin position="96"/>
        <end position="116"/>
    </location>
</feature>
<dbReference type="Proteomes" id="UP000094008">
    <property type="component" value="Unassembled WGS sequence"/>
</dbReference>
<dbReference type="AlphaFoldDB" id="A0A1A0VY47"/>
<dbReference type="RefSeq" id="WP_064884539.1">
    <property type="nucleotide sequence ID" value="NZ_LZSY01000117.1"/>
</dbReference>
<accession>A0A1A0VY47</accession>
<dbReference type="CDD" id="cd08582">
    <property type="entry name" value="GDPD_like_2"/>
    <property type="match status" value="1"/>
</dbReference>
<dbReference type="PROSITE" id="PS51704">
    <property type="entry name" value="GP_PDE"/>
    <property type="match status" value="1"/>
</dbReference>
<sequence>METGDGGAAAQATPGPGHPFVVAHRGASAEKPEHTLAAYDLALREGADGVECDVRLTRDGHLVCVHDRRVDRTSTGTGLVSEMTLAELRQLDYGSWHAGGRSDDDEEDDAPEGTVGDTGLLTLDDLVSLVLDWNRPVKLFIETKHPVRYGALVENKVLALLHRYGIAAPASADLSRAVVMSFSAAAVWRIRRAAPMLPTVLLGETSRYLGGSAATTVGATAVGPSIATLREHPELVDRAAAQGRALYCWTVDHYEDVQFCRDIGVGWVATNHPGRTKSWLQNGLTGAGRD</sequence>
<dbReference type="GO" id="GO:0008081">
    <property type="term" value="F:phosphoric diester hydrolase activity"/>
    <property type="evidence" value="ECO:0007669"/>
    <property type="project" value="InterPro"/>
</dbReference>
<dbReference type="Pfam" id="PF03009">
    <property type="entry name" value="GDPD"/>
    <property type="match status" value="1"/>
</dbReference>
<dbReference type="PANTHER" id="PTHR46211">
    <property type="entry name" value="GLYCEROPHOSPHORYL DIESTER PHOSPHODIESTERASE"/>
    <property type="match status" value="1"/>
</dbReference>
<dbReference type="OrthoDB" id="9758957at2"/>
<protein>
    <submittedName>
        <fullName evidence="3">Glycerophosphodiester phosphodiesterase</fullName>
    </submittedName>
</protein>
<dbReference type="GO" id="GO:0006629">
    <property type="term" value="P:lipid metabolic process"/>
    <property type="evidence" value="ECO:0007669"/>
    <property type="project" value="InterPro"/>
</dbReference>
<feature type="domain" description="GP-PDE" evidence="2">
    <location>
        <begin position="19"/>
        <end position="280"/>
    </location>
</feature>
<dbReference type="SUPFAM" id="SSF51695">
    <property type="entry name" value="PLC-like phosphodiesterases"/>
    <property type="match status" value="1"/>
</dbReference>
<evidence type="ECO:0000313" key="3">
    <source>
        <dbReference type="EMBL" id="OBB88119.1"/>
    </source>
</evidence>
<gene>
    <name evidence="3" type="ORF">A5779_31425</name>
</gene>
<evidence type="ECO:0000256" key="1">
    <source>
        <dbReference type="SAM" id="MobiDB-lite"/>
    </source>
</evidence>
<name>A0A1A0VY47_MYCPR</name>
<reference evidence="4" key="1">
    <citation type="submission" date="2016-06" db="EMBL/GenBank/DDBJ databases">
        <authorList>
            <person name="Sutton G."/>
            <person name="Brinkac L."/>
            <person name="Sanka R."/>
            <person name="Adams M."/>
            <person name="Lau E."/>
            <person name="Mehaffy C."/>
            <person name="Tameris M."/>
            <person name="Hatherill M."/>
            <person name="Hanekom W."/>
            <person name="Mahomed H."/>
            <person name="Mcshane H."/>
        </authorList>
    </citation>
    <scope>NUCLEOTIDE SEQUENCE [LARGE SCALE GENOMIC DNA]</scope>
    <source>
        <strain evidence="4">852002-10433_SCH5171157</strain>
    </source>
</reference>
<dbReference type="EMBL" id="LZSY01000117">
    <property type="protein sequence ID" value="OBB88119.1"/>
    <property type="molecule type" value="Genomic_DNA"/>
</dbReference>
<comment type="caution">
    <text evidence="3">The sequence shown here is derived from an EMBL/GenBank/DDBJ whole genome shotgun (WGS) entry which is preliminary data.</text>
</comment>
<dbReference type="InterPro" id="IPR017946">
    <property type="entry name" value="PLC-like_Pdiesterase_TIM-brl"/>
</dbReference>
<proteinExistence type="predicted"/>
<dbReference type="Gene3D" id="3.20.20.190">
    <property type="entry name" value="Phosphatidylinositol (PI) phosphodiesterase"/>
    <property type="match status" value="1"/>
</dbReference>
<dbReference type="PANTHER" id="PTHR46211:SF13">
    <property type="entry name" value="GLYCEROPHOSPHODIESTER PHOSPHODIESTERASE 1-RELATED"/>
    <property type="match status" value="1"/>
</dbReference>
<dbReference type="InterPro" id="IPR030395">
    <property type="entry name" value="GP_PDE_dom"/>
</dbReference>
<organism evidence="3 4">
    <name type="scientific">Mycolicibacterium peregrinum</name>
    <name type="common">Mycobacterium peregrinum</name>
    <dbReference type="NCBI Taxonomy" id="43304"/>
    <lineage>
        <taxon>Bacteria</taxon>
        <taxon>Bacillati</taxon>
        <taxon>Actinomycetota</taxon>
        <taxon>Actinomycetes</taxon>
        <taxon>Mycobacteriales</taxon>
        <taxon>Mycobacteriaceae</taxon>
        <taxon>Mycolicibacterium</taxon>
    </lineage>
</organism>
<evidence type="ECO:0000313" key="4">
    <source>
        <dbReference type="Proteomes" id="UP000094008"/>
    </source>
</evidence>